<dbReference type="STRING" id="1499966.U14_04564"/>
<dbReference type="PANTHER" id="PTHR39550:SF1">
    <property type="entry name" value="SLL0658 PROTEIN"/>
    <property type="match status" value="1"/>
</dbReference>
<dbReference type="PANTHER" id="PTHR39550">
    <property type="entry name" value="SLL0658 PROTEIN"/>
    <property type="match status" value="1"/>
</dbReference>
<reference evidence="1" key="1">
    <citation type="journal article" date="2015" name="PeerJ">
        <title>First genomic representation of candidate bacterial phylum KSB3 points to enhanced environmental sensing as a trigger of wastewater bulking.</title>
        <authorList>
            <person name="Sekiguchi Y."/>
            <person name="Ohashi A."/>
            <person name="Parks D.H."/>
            <person name="Yamauchi T."/>
            <person name="Tyson G.W."/>
            <person name="Hugenholtz P."/>
        </authorList>
    </citation>
    <scope>NUCLEOTIDE SEQUENCE [LARGE SCALE GENOMIC DNA]</scope>
</reference>
<evidence type="ECO:0000313" key="1">
    <source>
        <dbReference type="EMBL" id="GAK53299.1"/>
    </source>
</evidence>
<sequence length="165" mass="18346">MRVVSNTSPIWNLTSIQRLDLLREQFAAILIPPEVLSELRSGNSMLENAAIQEAIDAGWIEVLSLKTPELKQSLLLELDQGEAAAIALALEQRISKILIDETEGRIKAKALGLFPTGVLGILLRAKYEGRIESVRDEMQKLRHDAGFFIAEPLFQRILVEAGEET</sequence>
<keyword evidence="2" id="KW-1185">Reference proteome</keyword>
<evidence type="ECO:0000313" key="2">
    <source>
        <dbReference type="Proteomes" id="UP000030700"/>
    </source>
</evidence>
<dbReference type="Pfam" id="PF11848">
    <property type="entry name" value="DUF3368"/>
    <property type="match status" value="1"/>
</dbReference>
<organism evidence="1">
    <name type="scientific">Candidatus Moduliflexus flocculans</name>
    <dbReference type="NCBI Taxonomy" id="1499966"/>
    <lineage>
        <taxon>Bacteria</taxon>
        <taxon>Candidatus Moduliflexota</taxon>
        <taxon>Candidatus Moduliflexia</taxon>
        <taxon>Candidatus Moduliflexales</taxon>
        <taxon>Candidatus Moduliflexaceae</taxon>
    </lineage>
</organism>
<dbReference type="InterPro" id="IPR021799">
    <property type="entry name" value="PIN-like_prokaryotic"/>
</dbReference>
<protein>
    <recommendedName>
        <fullName evidence="3">DUF3368 domain-containing protein</fullName>
    </recommendedName>
</protein>
<dbReference type="HOGENOM" id="CLU_115769_0_1_0"/>
<dbReference type="EMBL" id="DF820459">
    <property type="protein sequence ID" value="GAK53299.1"/>
    <property type="molecule type" value="Genomic_DNA"/>
</dbReference>
<dbReference type="AlphaFoldDB" id="A0A0S6W5A6"/>
<dbReference type="Proteomes" id="UP000030700">
    <property type="component" value="Unassembled WGS sequence"/>
</dbReference>
<gene>
    <name evidence="1" type="ORF">U14_04564</name>
</gene>
<evidence type="ECO:0008006" key="3">
    <source>
        <dbReference type="Google" id="ProtNLM"/>
    </source>
</evidence>
<name>A0A0S6W5A6_9BACT</name>
<accession>A0A0S6W5A6</accession>
<proteinExistence type="predicted"/>